<reference evidence="3 4" key="1">
    <citation type="journal article" date="2011" name="Cell">
        <title>Insight into structure and assembly of the nuclear pore complex by utilizing the genome of a eukaryotic thermophile.</title>
        <authorList>
            <person name="Amlacher S."/>
            <person name="Sarges P."/>
            <person name="Flemming D."/>
            <person name="van Noort V."/>
            <person name="Kunze R."/>
            <person name="Devos D.P."/>
            <person name="Arumugam M."/>
            <person name="Bork P."/>
            <person name="Hurt E."/>
        </authorList>
    </citation>
    <scope>NUCLEOTIDE SEQUENCE [LARGE SCALE GENOMIC DNA]</scope>
    <source>
        <strain evidence="4">DSM 1495 / CBS 144.50 / IMI 039719</strain>
    </source>
</reference>
<evidence type="ECO:0000256" key="2">
    <source>
        <dbReference type="SAM" id="Phobius"/>
    </source>
</evidence>
<proteinExistence type="predicted"/>
<accession>G0S2T9</accession>
<dbReference type="EMBL" id="GL988040">
    <property type="protein sequence ID" value="EGS22322.1"/>
    <property type="molecule type" value="Genomic_DNA"/>
</dbReference>
<dbReference type="KEGG" id="cthr:CTHT_0018460"/>
<keyword evidence="1" id="KW-0175">Coiled coil</keyword>
<gene>
    <name evidence="3" type="ORF">CTHT_0018460</name>
</gene>
<sequence>MAATVDVPPPYDLDAPPSYESVVGKIDTLVKNDPTCDGAMKAFNGLSDAEKKVLISHDLDGIHFDPEQEKRFRRGFAEAFAKARDHLKWDAEGCANFCFDRVIIKIAADKSIPIDKRKETINNFIKDAEALEDKAKGIHDDFNKFLSAMTAYTGRFEAWAVSKEGALNKDIAELFEGITKLDSNISRLKAWLIGAFGLGTASVPALSLAVAAAGPWLPVIAAAGLVISMGTTTAMACLAAKITDFEQEKKKKEERIEEANMHISKIGKSRQELTKLGIVLQRDVARVVGIINTARQYCQNDAVEIMMWLEDGENEADLPKYMAFDLGQANGIYTVVGEYLKVYADCLANTSNPVTAAQ</sequence>
<keyword evidence="2" id="KW-0812">Transmembrane</keyword>
<dbReference type="OrthoDB" id="5103225at2759"/>
<dbReference type="SUPFAM" id="SSF58100">
    <property type="entry name" value="Bacterial hemolysins"/>
    <property type="match status" value="1"/>
</dbReference>
<keyword evidence="2" id="KW-1133">Transmembrane helix</keyword>
<feature type="coiled-coil region" evidence="1">
    <location>
        <begin position="235"/>
        <end position="262"/>
    </location>
</feature>
<evidence type="ECO:0000256" key="1">
    <source>
        <dbReference type="SAM" id="Coils"/>
    </source>
</evidence>
<protein>
    <submittedName>
        <fullName evidence="3">Uncharacterized protein</fullName>
    </submittedName>
</protein>
<dbReference type="Proteomes" id="UP000008066">
    <property type="component" value="Unassembled WGS sequence"/>
</dbReference>
<organism evidence="4">
    <name type="scientific">Chaetomium thermophilum (strain DSM 1495 / CBS 144.50 / IMI 039719)</name>
    <name type="common">Thermochaetoides thermophila</name>
    <dbReference type="NCBI Taxonomy" id="759272"/>
    <lineage>
        <taxon>Eukaryota</taxon>
        <taxon>Fungi</taxon>
        <taxon>Dikarya</taxon>
        <taxon>Ascomycota</taxon>
        <taxon>Pezizomycotina</taxon>
        <taxon>Sordariomycetes</taxon>
        <taxon>Sordariomycetidae</taxon>
        <taxon>Sordariales</taxon>
        <taxon>Chaetomiaceae</taxon>
        <taxon>Thermochaetoides</taxon>
    </lineage>
</organism>
<evidence type="ECO:0000313" key="3">
    <source>
        <dbReference type="EMBL" id="EGS22322.1"/>
    </source>
</evidence>
<feature type="transmembrane region" description="Helical" evidence="2">
    <location>
        <begin position="219"/>
        <end position="242"/>
    </location>
</feature>
<dbReference type="GeneID" id="18255884"/>
<keyword evidence="2" id="KW-0472">Membrane</keyword>
<dbReference type="eggNOG" id="ENOG502S75S">
    <property type="taxonomic scope" value="Eukaryota"/>
</dbReference>
<dbReference type="AlphaFoldDB" id="G0S2T9"/>
<evidence type="ECO:0000313" key="4">
    <source>
        <dbReference type="Proteomes" id="UP000008066"/>
    </source>
</evidence>
<dbReference type="HOGENOM" id="CLU_054223_0_0_1"/>
<keyword evidence="4" id="KW-1185">Reference proteome</keyword>
<name>G0S2T9_CHATD</name>
<feature type="transmembrane region" description="Helical" evidence="2">
    <location>
        <begin position="190"/>
        <end position="213"/>
    </location>
</feature>
<dbReference type="Gene3D" id="1.20.1170.10">
    <property type="match status" value="1"/>
</dbReference>
<dbReference type="RefSeq" id="XP_006692341.1">
    <property type="nucleotide sequence ID" value="XM_006692278.1"/>
</dbReference>